<dbReference type="EMBL" id="NKHU02000008">
    <property type="protein sequence ID" value="RHZ67143.1"/>
    <property type="molecule type" value="Genomic_DNA"/>
</dbReference>
<dbReference type="VEuPathDB" id="FungiDB:CDV56_107613"/>
<name>A0A397I1F9_ASPTH</name>
<dbReference type="RefSeq" id="XP_026618495.1">
    <property type="nucleotide sequence ID" value="XM_026761232.1"/>
</dbReference>
<proteinExistence type="predicted"/>
<dbReference type="Proteomes" id="UP000215305">
    <property type="component" value="Unassembled WGS sequence"/>
</dbReference>
<evidence type="ECO:0000256" key="1">
    <source>
        <dbReference type="SAM" id="MobiDB-lite"/>
    </source>
</evidence>
<dbReference type="STRING" id="41047.A0A397I1F9"/>
<dbReference type="OrthoDB" id="4500274at2759"/>
<accession>A0A397I1F9</accession>
<evidence type="ECO:0000313" key="3">
    <source>
        <dbReference type="Proteomes" id="UP000215305"/>
    </source>
</evidence>
<gene>
    <name evidence="2" type="ORF">CDV56_107613</name>
</gene>
<keyword evidence="3" id="KW-1185">Reference proteome</keyword>
<comment type="caution">
    <text evidence="2">The sequence shown here is derived from an EMBL/GenBank/DDBJ whole genome shotgun (WGS) entry which is preliminary data.</text>
</comment>
<sequence>MADSVSTDLNTSHSTIGFLFRKPKRWTQEHLDSLRIQEHENTSVSEIVGKTNLPTNNDPAYRLLTLQIALPSKEDILTKAESDDWFPANAFTYVFDSIHKLAQTPEDKTPPADLFGGIVSVMALLYRFHNPEARNIWDLSHGFPFHFQTCRVRGVLKCNGALGWAVDGGSTVATDTPFHSLIIYNTVTKPEAENAMKCEIPFGLFLAFAAFDRNPTRDEYVSFVFNLRRTAVQVTKIVATRSYLRALCEGREVSEHLHIYRSAEYDLVEPDGRKEFLTLFLGVMKHSLTQFSDVSKSYPRTYRFARFFSPSSSSPTSPTVLPLTPIPEIDVSNTWNMSSNKSVILKSLRDWDTWNKQFRAEGERKDLLDLVDGLENFRTRPKTPDPANYHSQPHNTRNSTQASILIFDDPIAELSNEERSAYQLAYTIYKDRRDLYDKQRALLDKLQTWMTKSVASSYSKTCFHHKRTIKEWYDALKEQVGVDEYDIKREIVDAYKRAVKPLSKTPKDFESWITNWEQIMAEGTERDLYFATSINVWFEDFITAAVNPIDPTWTKAYQLTNRKEVREGSLSYRTLANDFRDVVRTLSTSARFTRIAKGSFGTTFAGQGTGDESDDSSTNSTAKVIPEKKKKTGKQNRKRGHSRTISLATATGRCRACNQGHDLHACYYIFPGKAPDWFRPRSDIKERVEEKLRKDDSLAEEINWLKKSMDIRQEGHQP</sequence>
<feature type="region of interest" description="Disordered" evidence="1">
    <location>
        <begin position="603"/>
        <end position="642"/>
    </location>
</feature>
<organism evidence="2 3">
    <name type="scientific">Aspergillus thermomutatus</name>
    <name type="common">Neosartorya pseudofischeri</name>
    <dbReference type="NCBI Taxonomy" id="41047"/>
    <lineage>
        <taxon>Eukaryota</taxon>
        <taxon>Fungi</taxon>
        <taxon>Dikarya</taxon>
        <taxon>Ascomycota</taxon>
        <taxon>Pezizomycotina</taxon>
        <taxon>Eurotiomycetes</taxon>
        <taxon>Eurotiomycetidae</taxon>
        <taxon>Eurotiales</taxon>
        <taxon>Aspergillaceae</taxon>
        <taxon>Aspergillus</taxon>
        <taxon>Aspergillus subgen. Fumigati</taxon>
    </lineage>
</organism>
<protein>
    <submittedName>
        <fullName evidence="2">Uncharacterized protein</fullName>
    </submittedName>
</protein>
<reference evidence="2" key="1">
    <citation type="submission" date="2018-08" db="EMBL/GenBank/DDBJ databases">
        <title>Draft genome sequence of azole-resistant Aspergillus thermomutatus (Neosartorya pseudofischeri) strain HMR AF 39, isolated from a human nasal aspirate.</title>
        <authorList>
            <person name="Parent-Michaud M."/>
            <person name="Dufresne P.J."/>
            <person name="Fournier E."/>
            <person name="Martineau C."/>
            <person name="Moreira S."/>
            <person name="Perkins V."/>
            <person name="De Repentigny L."/>
            <person name="Dufresne S.F."/>
        </authorList>
    </citation>
    <scope>NUCLEOTIDE SEQUENCE [LARGE SCALE GENOMIC DNA]</scope>
    <source>
        <strain evidence="2">HMR AF 39</strain>
    </source>
</reference>
<evidence type="ECO:0000313" key="2">
    <source>
        <dbReference type="EMBL" id="RHZ67143.1"/>
    </source>
</evidence>
<dbReference type="AlphaFoldDB" id="A0A397I1F9"/>
<dbReference type="GeneID" id="38129587"/>
<feature type="compositionally biased region" description="Basic residues" evidence="1">
    <location>
        <begin position="628"/>
        <end position="642"/>
    </location>
</feature>